<evidence type="ECO:0000313" key="2">
    <source>
        <dbReference type="EMBL" id="CAL1608525.1"/>
    </source>
</evidence>
<accession>A0AAV2M5K3</accession>
<evidence type="ECO:0000313" key="3">
    <source>
        <dbReference type="Proteomes" id="UP001497482"/>
    </source>
</evidence>
<sequence>MKAELVEFYNHAGVIFHLFIFSRALIPPRAWLLPYVPLSRKGSACESAATEAWDRCCLAVQRRYEHHASTPSPARTINPWRGGHRWPRDTSAAHQRRSQSP</sequence>
<gene>
    <name evidence="2" type="ORF">KC01_LOCUS35439</name>
</gene>
<dbReference type="Proteomes" id="UP001497482">
    <property type="component" value="Chromosome 6"/>
</dbReference>
<dbReference type="AlphaFoldDB" id="A0AAV2M5K3"/>
<evidence type="ECO:0000256" key="1">
    <source>
        <dbReference type="SAM" id="MobiDB-lite"/>
    </source>
</evidence>
<organism evidence="2 3">
    <name type="scientific">Knipowitschia caucasica</name>
    <name type="common">Caucasian dwarf goby</name>
    <name type="synonym">Pomatoschistus caucasicus</name>
    <dbReference type="NCBI Taxonomy" id="637954"/>
    <lineage>
        <taxon>Eukaryota</taxon>
        <taxon>Metazoa</taxon>
        <taxon>Chordata</taxon>
        <taxon>Craniata</taxon>
        <taxon>Vertebrata</taxon>
        <taxon>Euteleostomi</taxon>
        <taxon>Actinopterygii</taxon>
        <taxon>Neopterygii</taxon>
        <taxon>Teleostei</taxon>
        <taxon>Neoteleostei</taxon>
        <taxon>Acanthomorphata</taxon>
        <taxon>Gobiaria</taxon>
        <taxon>Gobiiformes</taxon>
        <taxon>Gobioidei</taxon>
        <taxon>Gobiidae</taxon>
        <taxon>Gobiinae</taxon>
        <taxon>Knipowitschia</taxon>
    </lineage>
</organism>
<proteinExistence type="predicted"/>
<reference evidence="2 3" key="1">
    <citation type="submission" date="2024-04" db="EMBL/GenBank/DDBJ databases">
        <authorList>
            <person name="Waldvogel A.-M."/>
            <person name="Schoenle A."/>
        </authorList>
    </citation>
    <scope>NUCLEOTIDE SEQUENCE [LARGE SCALE GENOMIC DNA]</scope>
</reference>
<feature type="region of interest" description="Disordered" evidence="1">
    <location>
        <begin position="68"/>
        <end position="101"/>
    </location>
</feature>
<protein>
    <submittedName>
        <fullName evidence="2">Uncharacterized protein</fullName>
    </submittedName>
</protein>
<dbReference type="EMBL" id="OZ035828">
    <property type="protein sequence ID" value="CAL1608525.1"/>
    <property type="molecule type" value="Genomic_DNA"/>
</dbReference>
<keyword evidence="3" id="KW-1185">Reference proteome</keyword>
<name>A0AAV2M5K3_KNICA</name>